<proteinExistence type="predicted"/>
<dbReference type="InterPro" id="IPR000242">
    <property type="entry name" value="PTP_cat"/>
</dbReference>
<dbReference type="InterPro" id="IPR029021">
    <property type="entry name" value="Prot-tyrosine_phosphatase-like"/>
</dbReference>
<dbReference type="Pfam" id="PF00041">
    <property type="entry name" value="fn3"/>
    <property type="match status" value="1"/>
</dbReference>
<dbReference type="SMART" id="SM00194">
    <property type="entry name" value="PTPc"/>
    <property type="match status" value="1"/>
</dbReference>
<dbReference type="InterPro" id="IPR003595">
    <property type="entry name" value="Tyr_Pase_cat"/>
</dbReference>
<feature type="domain" description="Tyrosine specific protein phosphatases" evidence="14">
    <location>
        <begin position="1063"/>
        <end position="1137"/>
    </location>
</feature>
<feature type="chain" id="PRO_5040848348" description="protein-tyrosine-phosphatase" evidence="12">
    <location>
        <begin position="29"/>
        <end position="1457"/>
    </location>
</feature>
<dbReference type="InterPro" id="IPR057598">
    <property type="entry name" value="Fn3_PTPRU"/>
</dbReference>
<evidence type="ECO:0000256" key="5">
    <source>
        <dbReference type="ARBA" id="ARBA00022801"/>
    </source>
</evidence>
<dbReference type="PROSITE" id="PS50853">
    <property type="entry name" value="FN3"/>
    <property type="match status" value="3"/>
</dbReference>
<dbReference type="InterPro" id="IPR050713">
    <property type="entry name" value="RTP_Phos/Ushers"/>
</dbReference>
<comment type="catalytic activity">
    <reaction evidence="10">
        <text>O-phospho-L-tyrosyl-[protein] + H2O = L-tyrosyl-[protein] + phosphate</text>
        <dbReference type="Rhea" id="RHEA:10684"/>
        <dbReference type="Rhea" id="RHEA-COMP:10136"/>
        <dbReference type="Rhea" id="RHEA-COMP:20101"/>
        <dbReference type="ChEBI" id="CHEBI:15377"/>
        <dbReference type="ChEBI" id="CHEBI:43474"/>
        <dbReference type="ChEBI" id="CHEBI:46858"/>
        <dbReference type="ChEBI" id="CHEBI:61978"/>
        <dbReference type="EC" id="3.1.3.48"/>
    </reaction>
</comment>
<keyword evidence="9" id="KW-0325">Glycoprotein</keyword>
<keyword evidence="5" id="KW-0378">Hydrolase</keyword>
<dbReference type="Proteomes" id="UP001165740">
    <property type="component" value="Chromosome 9"/>
</dbReference>
<dbReference type="PRINTS" id="PR00700">
    <property type="entry name" value="PRTYPHPHTASE"/>
</dbReference>
<keyword evidence="7 11" id="KW-1133">Transmembrane helix</keyword>
<dbReference type="OrthoDB" id="6274266at2759"/>
<feature type="domain" description="Tyrosine-protein phosphatase" evidence="13">
    <location>
        <begin position="891"/>
        <end position="1146"/>
    </location>
</feature>
<dbReference type="SUPFAM" id="SSF49265">
    <property type="entry name" value="Fibronectin type III"/>
    <property type="match status" value="4"/>
</dbReference>
<dbReference type="Gene3D" id="3.90.190.10">
    <property type="entry name" value="Protein tyrosine phosphatase superfamily"/>
    <property type="match status" value="1"/>
</dbReference>
<dbReference type="GO" id="GO:0004725">
    <property type="term" value="F:protein tyrosine phosphatase activity"/>
    <property type="evidence" value="ECO:0007669"/>
    <property type="project" value="UniProtKB-EC"/>
</dbReference>
<evidence type="ECO:0000256" key="10">
    <source>
        <dbReference type="ARBA" id="ARBA00051722"/>
    </source>
</evidence>
<dbReference type="SUPFAM" id="SSF52799">
    <property type="entry name" value="(Phosphotyrosine protein) phosphatases II"/>
    <property type="match status" value="1"/>
</dbReference>
<evidence type="ECO:0000256" key="3">
    <source>
        <dbReference type="ARBA" id="ARBA00022692"/>
    </source>
</evidence>
<accession>A0A9W3BD83</accession>
<evidence type="ECO:0000313" key="16">
    <source>
        <dbReference type="Proteomes" id="UP001165740"/>
    </source>
</evidence>
<dbReference type="InterPro" id="IPR013783">
    <property type="entry name" value="Ig-like_fold"/>
</dbReference>
<dbReference type="GeneID" id="106054515"/>
<feature type="domain" description="Fibronectin type-III" evidence="15">
    <location>
        <begin position="538"/>
        <end position="644"/>
    </location>
</feature>
<evidence type="ECO:0000256" key="7">
    <source>
        <dbReference type="ARBA" id="ARBA00022989"/>
    </source>
</evidence>
<evidence type="ECO:0000259" key="13">
    <source>
        <dbReference type="PROSITE" id="PS50055"/>
    </source>
</evidence>
<dbReference type="CDD" id="cd00063">
    <property type="entry name" value="FN3"/>
    <property type="match status" value="3"/>
</dbReference>
<feature type="domain" description="Fibronectin type-III" evidence="15">
    <location>
        <begin position="234"/>
        <end position="327"/>
    </location>
</feature>
<evidence type="ECO:0000256" key="12">
    <source>
        <dbReference type="SAM" id="SignalP"/>
    </source>
</evidence>
<dbReference type="EC" id="3.1.3.48" evidence="2"/>
<dbReference type="GO" id="GO:0016020">
    <property type="term" value="C:membrane"/>
    <property type="evidence" value="ECO:0007669"/>
    <property type="project" value="UniProtKB-SubCell"/>
</dbReference>
<evidence type="ECO:0000256" key="4">
    <source>
        <dbReference type="ARBA" id="ARBA00022729"/>
    </source>
</evidence>
<feature type="transmembrane region" description="Helical" evidence="11">
    <location>
        <begin position="777"/>
        <end position="799"/>
    </location>
</feature>
<gene>
    <name evidence="17" type="primary">LOC106054515</name>
</gene>
<evidence type="ECO:0000259" key="14">
    <source>
        <dbReference type="PROSITE" id="PS50056"/>
    </source>
</evidence>
<evidence type="ECO:0000256" key="2">
    <source>
        <dbReference type="ARBA" id="ARBA00013064"/>
    </source>
</evidence>
<dbReference type="OMA" id="NCASECH"/>
<dbReference type="Pfam" id="PF00102">
    <property type="entry name" value="Y_phosphatase"/>
    <property type="match status" value="1"/>
</dbReference>
<dbReference type="InterPro" id="IPR000387">
    <property type="entry name" value="Tyr_Pase_dom"/>
</dbReference>
<dbReference type="FunFam" id="3.90.190.10:FF:000102">
    <property type="entry name" value="Receptor-type tyrosine-protein phosphatase"/>
    <property type="match status" value="1"/>
</dbReference>
<evidence type="ECO:0000256" key="1">
    <source>
        <dbReference type="ARBA" id="ARBA00004479"/>
    </source>
</evidence>
<keyword evidence="4 12" id="KW-0732">Signal</keyword>
<reference evidence="17" key="1">
    <citation type="submission" date="2025-08" db="UniProtKB">
        <authorList>
            <consortium name="RefSeq"/>
        </authorList>
    </citation>
    <scope>IDENTIFICATION</scope>
</reference>
<dbReference type="Gene3D" id="2.60.40.10">
    <property type="entry name" value="Immunoglobulins"/>
    <property type="match status" value="3"/>
</dbReference>
<dbReference type="RefSeq" id="XP_055897532.1">
    <property type="nucleotide sequence ID" value="XM_056041557.1"/>
</dbReference>
<keyword evidence="8 11" id="KW-0472">Membrane</keyword>
<dbReference type="PROSITE" id="PS00383">
    <property type="entry name" value="TYR_PHOSPHATASE_1"/>
    <property type="match status" value="1"/>
</dbReference>
<dbReference type="Pfam" id="PF23144">
    <property type="entry name" value="Fn3_PTPRU"/>
    <property type="match status" value="1"/>
</dbReference>
<dbReference type="InterPro" id="IPR016130">
    <property type="entry name" value="Tyr_Pase_AS"/>
</dbReference>
<dbReference type="PROSITE" id="PS50056">
    <property type="entry name" value="TYR_PHOSPHATASE_2"/>
    <property type="match status" value="1"/>
</dbReference>
<dbReference type="PANTHER" id="PTHR46957">
    <property type="entry name" value="CYTOKINE RECEPTOR"/>
    <property type="match status" value="1"/>
</dbReference>
<evidence type="ECO:0000256" key="8">
    <source>
        <dbReference type="ARBA" id="ARBA00023136"/>
    </source>
</evidence>
<organism evidence="16 17">
    <name type="scientific">Biomphalaria glabrata</name>
    <name type="common">Bloodfluke planorb</name>
    <name type="synonym">Freshwater snail</name>
    <dbReference type="NCBI Taxonomy" id="6526"/>
    <lineage>
        <taxon>Eukaryota</taxon>
        <taxon>Metazoa</taxon>
        <taxon>Spiralia</taxon>
        <taxon>Lophotrochozoa</taxon>
        <taxon>Mollusca</taxon>
        <taxon>Gastropoda</taxon>
        <taxon>Heterobranchia</taxon>
        <taxon>Euthyneura</taxon>
        <taxon>Panpulmonata</taxon>
        <taxon>Hygrophila</taxon>
        <taxon>Lymnaeoidea</taxon>
        <taxon>Planorbidae</taxon>
        <taxon>Biomphalaria</taxon>
    </lineage>
</organism>
<dbReference type="SMART" id="SM00404">
    <property type="entry name" value="PTPc_motif"/>
    <property type="match status" value="1"/>
</dbReference>
<dbReference type="InterPro" id="IPR003961">
    <property type="entry name" value="FN3_dom"/>
</dbReference>
<evidence type="ECO:0000259" key="15">
    <source>
        <dbReference type="PROSITE" id="PS50853"/>
    </source>
</evidence>
<keyword evidence="3 11" id="KW-0812">Transmembrane</keyword>
<feature type="domain" description="Fibronectin type-III" evidence="15">
    <location>
        <begin position="137"/>
        <end position="232"/>
    </location>
</feature>
<dbReference type="PANTHER" id="PTHR46957:SF3">
    <property type="entry name" value="CYTOKINE RECEPTOR"/>
    <property type="match status" value="1"/>
</dbReference>
<feature type="signal peptide" evidence="12">
    <location>
        <begin position="1"/>
        <end position="28"/>
    </location>
</feature>
<protein>
    <recommendedName>
        <fullName evidence="2">protein-tyrosine-phosphatase</fullName>
        <ecNumber evidence="2">3.1.3.48</ecNumber>
    </recommendedName>
</protein>
<evidence type="ECO:0000256" key="11">
    <source>
        <dbReference type="SAM" id="Phobius"/>
    </source>
</evidence>
<comment type="subcellular location">
    <subcellularLocation>
        <location evidence="1">Membrane</location>
        <topology evidence="1">Single-pass type I membrane protein</topology>
    </subcellularLocation>
</comment>
<evidence type="ECO:0000313" key="17">
    <source>
        <dbReference type="RefSeq" id="XP_055897532.1"/>
    </source>
</evidence>
<evidence type="ECO:0000256" key="6">
    <source>
        <dbReference type="ARBA" id="ARBA00022912"/>
    </source>
</evidence>
<keyword evidence="16" id="KW-1185">Reference proteome</keyword>
<dbReference type="CDD" id="cd00047">
    <property type="entry name" value="PTPc"/>
    <property type="match status" value="1"/>
</dbReference>
<evidence type="ECO:0000256" key="9">
    <source>
        <dbReference type="ARBA" id="ARBA00023180"/>
    </source>
</evidence>
<dbReference type="SMART" id="SM00060">
    <property type="entry name" value="FN3"/>
    <property type="match status" value="5"/>
</dbReference>
<sequence>MLIMSESLTALPVCTALLLFVWVPLTEASDIFQSVGIKVDTSAQVTVNWTLYPELEPEPMNITLWSKLLGQGDCSNQTGPSLLVGTSALHKGVFVIRNLKGWTRYNISIEGNNSNKYYNQLLTSEVITQEDSAPTGQVTQFSVTSLKSYHAVLSWQPPECAQRKGELSSYELLVTRTYSVNSNTTLSWPTNATTYTLRDLYPSTSYIVLVTYVNSIGKGPYSQINFTTLSNSLPAVEIATMTMTYSTATLTFEPFDSSLGITSLTLAYSQFQDFNSSEFIKITNFKNSPAILNQLSPDTTYYIKAAAVSDDDVGPYGSVAQVRTLKLIDLTLVSRTRNCFFLAWMLPTDVLMSVTNFTLTVTSLTYGLNYQLILDQSTYLKAVCELRPSTLYNVTIVANNNNRVVSLATANFSTDIALPTTPLTPVLLRSTNATVTIAIESLKVTDAPVSSYQIVVQPRSSKDSYVCAEFTSNEMTNKTHFLVGERQMVGGYFNQALIPNVYYLIFLSAKFLLDNITSTNTSLPLEVYTELFDPQVAMSTSLTLTSRNTTCINVSWSVPREFEKVITELKLNFAESNKSGPGISPGITVTMTTHFWCGLTPSTTYNIDLSVMTRNGVLARVVHDFSTVPVSPPSPVSPVLVNSSYTDITVIIAPVLLEDTRSTNEYYIVVDEVSDKGDSARHKRDADAHALPGNITARLFTRQLRDRVYFVVGNGKLYGGYFNSPLRPQGYYLLYFGVCSSYGGYTKCSYTTVGQAVQAVPRVFTGSNSRQEDGNPAGIIIGCLFLLLFILAVIALVVYTRHRMGAVAVFLYFSRTKTHDASVGYRSKRSEYVNSEDDHPKEADYNVEDCWTSIYNYQQCRRIEVKKSRVEIVKKDADNFSNIAETKIISFADEFQHLRSKPEGATDKTARQFPSLNRSKNLLPFDHSLVRLKSDSCSSNAFINASFVPGYRKTPAYIAAQSPFNETTVLDFWRLIYQRGIKTVVMMTNLEENDVTMCFQYWPNGQQSDHIGMFQLCVTHTTEYTHYTVIVVQVRTQNETDPRIVQIFQFTSWPLCGVPDDPLPLLEMRQSIKRHHREDTTPILVHCGTGVGRSGVFIAVDALIEQYEAEGGVQVFDFIRAIRKDRNGIVRTFSQYVFIYDALLQFFLASVDKPDTEEKRSPMFATSQCYLQEQYTLMRRFTRRKRTIGLSLEGIKYTQGLNKHGDPMLTFQTSYESESTSDFNLSLDKVKPNAKPFFPAIESIQIHNPRTGHCLIILGDIKTQKYVVIDNSSSNNDHQVFQFLLDNTIRTVISLGDNSFYNSERVVDLGQGRTILISTSISSAQFAMSDLKIGPGGHSNIAGADRIRVFHKINTPKDLGSQTADLVARLLADVVNWQNANSDVSQVLVQGETNLSAELVVMLLIICKKAAVDEEVDVYRTIKYYNRYYQLVKNCNEYKFCIQVLKTFMELQNYSNI</sequence>
<name>A0A9W3BD83_BIOGL</name>
<dbReference type="PROSITE" id="PS50055">
    <property type="entry name" value="TYR_PHOSPHATASE_PTP"/>
    <property type="match status" value="1"/>
</dbReference>
<dbReference type="InterPro" id="IPR036116">
    <property type="entry name" value="FN3_sf"/>
</dbReference>
<keyword evidence="6" id="KW-0904">Protein phosphatase</keyword>